<dbReference type="Proteomes" id="UP000182034">
    <property type="component" value="Unassembled WGS sequence"/>
</dbReference>
<evidence type="ECO:0000313" key="2">
    <source>
        <dbReference type="EMBL" id="SFZ93493.1"/>
    </source>
</evidence>
<protein>
    <recommendedName>
        <fullName evidence="1">Transposase zinc-ribbon domain-containing protein</fullName>
    </recommendedName>
</protein>
<feature type="domain" description="Transposase zinc-ribbon" evidence="1">
    <location>
        <begin position="11"/>
        <end position="54"/>
    </location>
</feature>
<gene>
    <name evidence="2" type="ORF">SAMN05216324_105101</name>
</gene>
<dbReference type="EMBL" id="FPKW01000005">
    <property type="protein sequence ID" value="SFZ93493.1"/>
    <property type="molecule type" value="Genomic_DNA"/>
</dbReference>
<name>A0A1K2IM00_9FLAO</name>
<reference evidence="3" key="1">
    <citation type="submission" date="2016-10" db="EMBL/GenBank/DDBJ databases">
        <authorList>
            <person name="Varghese N."/>
            <person name="Submissions S."/>
        </authorList>
    </citation>
    <scope>NUCLEOTIDE SEQUENCE [LARGE SCALE GENOMIC DNA]</scope>
    <source>
        <strain evidence="3">SUR2</strain>
    </source>
</reference>
<dbReference type="STRING" id="1612149.SAMN05216324_105101"/>
<evidence type="ECO:0000313" key="3">
    <source>
        <dbReference type="Proteomes" id="UP000182034"/>
    </source>
</evidence>
<dbReference type="OrthoDB" id="1023020at2"/>
<accession>A0A1K2IM00</accession>
<dbReference type="InterPro" id="IPR024442">
    <property type="entry name" value="Transposase_Zn_ribbon"/>
</dbReference>
<keyword evidence="3" id="KW-1185">Reference proteome</keyword>
<evidence type="ECO:0000259" key="1">
    <source>
        <dbReference type="Pfam" id="PF12760"/>
    </source>
</evidence>
<organism evidence="2 3">
    <name type="scientific">Chryseobacterium limigenitum</name>
    <dbReference type="NCBI Taxonomy" id="1612149"/>
    <lineage>
        <taxon>Bacteria</taxon>
        <taxon>Pseudomonadati</taxon>
        <taxon>Bacteroidota</taxon>
        <taxon>Flavobacteriia</taxon>
        <taxon>Flavobacteriales</taxon>
        <taxon>Weeksellaceae</taxon>
        <taxon>Chryseobacterium group</taxon>
        <taxon>Chryseobacterium</taxon>
    </lineage>
</organism>
<dbReference type="AlphaFoldDB" id="A0A1K2IM00"/>
<sequence>MIVGYHFIKVPDEKLCISLLKEIKEKHGIVCRRCDSSEYYWKQDKMVFECKECRLRTSLKVGTIMNRSRLPIHFWVVAVNCIISGSFKLTIKDIQRKLEHNRYEPILEMCNTIKMQLERLKPERKSGTSLISFNEMPLSEQHFFTWAECQNESHKKIDQKLIILYLEWLSKSPQIYY</sequence>
<dbReference type="RefSeq" id="WP_072409102.1">
    <property type="nucleotide sequence ID" value="NZ_FPKW01000005.1"/>
</dbReference>
<proteinExistence type="predicted"/>
<dbReference type="Pfam" id="PF12760">
    <property type="entry name" value="Zn_ribbon_IS1595"/>
    <property type="match status" value="1"/>
</dbReference>